<dbReference type="Gene3D" id="1.10.260.40">
    <property type="entry name" value="lambda repressor-like DNA-binding domains"/>
    <property type="match status" value="1"/>
</dbReference>
<gene>
    <name evidence="2" type="ORF">SAMN05216553_101492</name>
</gene>
<evidence type="ECO:0000313" key="3">
    <source>
        <dbReference type="Proteomes" id="UP000199623"/>
    </source>
</evidence>
<dbReference type="Pfam" id="PF17765">
    <property type="entry name" value="MLTR_LBD"/>
    <property type="match status" value="1"/>
</dbReference>
<proteinExistence type="predicted"/>
<dbReference type="PROSITE" id="PS50943">
    <property type="entry name" value="HTH_CROC1"/>
    <property type="match status" value="1"/>
</dbReference>
<dbReference type="InterPro" id="IPR010982">
    <property type="entry name" value="Lambda_DNA-bd_dom_sf"/>
</dbReference>
<dbReference type="InterPro" id="IPR001387">
    <property type="entry name" value="Cro/C1-type_HTH"/>
</dbReference>
<evidence type="ECO:0000259" key="1">
    <source>
        <dbReference type="PROSITE" id="PS50943"/>
    </source>
</evidence>
<dbReference type="InterPro" id="IPR041413">
    <property type="entry name" value="MLTR_LBD"/>
</dbReference>
<protein>
    <submittedName>
        <fullName evidence="2">Helix-turn-helix domain-containing protein</fullName>
    </submittedName>
</protein>
<sequence length="271" mass="29670">MDGERNKALGEFLRARRALVRPEQVGLPAGAHRRVPGLRRDEVALLAGLSPGYYARLEQGHQRPTHETVECLGRALRLDAGSAVELHRLTRSASPRRSRGHGERVGTDVATLLAAWTTAPAYVLGRHGDVLARNPLATALHSPFTHTGNLPRMVFLDPAARRFFRDWPATARHAVHVLRRTAENGTGHRELRDLVGELTLAGPEFARLWAEARNTPVPSGRFVHPDVGELDLRTEVFEITSAPGQRLVAHPAEPGSRGEEALTLLSTLVAC</sequence>
<dbReference type="Pfam" id="PF13560">
    <property type="entry name" value="HTH_31"/>
    <property type="match status" value="1"/>
</dbReference>
<accession>A0A1G7KUI2</accession>
<organism evidence="2 3">
    <name type="scientific">Lentzea fradiae</name>
    <dbReference type="NCBI Taxonomy" id="200378"/>
    <lineage>
        <taxon>Bacteria</taxon>
        <taxon>Bacillati</taxon>
        <taxon>Actinomycetota</taxon>
        <taxon>Actinomycetes</taxon>
        <taxon>Pseudonocardiales</taxon>
        <taxon>Pseudonocardiaceae</taxon>
        <taxon>Lentzea</taxon>
    </lineage>
</organism>
<dbReference type="PANTHER" id="PTHR35010">
    <property type="entry name" value="BLL4672 PROTEIN-RELATED"/>
    <property type="match status" value="1"/>
</dbReference>
<feature type="domain" description="HTH cro/C1-type" evidence="1">
    <location>
        <begin position="37"/>
        <end position="83"/>
    </location>
</feature>
<evidence type="ECO:0000313" key="2">
    <source>
        <dbReference type="EMBL" id="SDF40897.1"/>
    </source>
</evidence>
<dbReference type="Gene3D" id="3.30.450.180">
    <property type="match status" value="1"/>
</dbReference>
<dbReference type="RefSeq" id="WP_090044984.1">
    <property type="nucleotide sequence ID" value="NZ_FNCC01000001.1"/>
</dbReference>
<keyword evidence="3" id="KW-1185">Reference proteome</keyword>
<dbReference type="GO" id="GO:0003677">
    <property type="term" value="F:DNA binding"/>
    <property type="evidence" value="ECO:0007669"/>
    <property type="project" value="InterPro"/>
</dbReference>
<dbReference type="STRING" id="200378.SAMN05216553_101492"/>
<name>A0A1G7KUI2_9PSEU</name>
<dbReference type="EMBL" id="FNCC01000001">
    <property type="protein sequence ID" value="SDF40897.1"/>
    <property type="molecule type" value="Genomic_DNA"/>
</dbReference>
<dbReference type="Proteomes" id="UP000199623">
    <property type="component" value="Unassembled WGS sequence"/>
</dbReference>
<dbReference type="AlphaFoldDB" id="A0A1G7KUI2"/>
<reference evidence="3" key="1">
    <citation type="submission" date="2016-10" db="EMBL/GenBank/DDBJ databases">
        <authorList>
            <person name="Varghese N."/>
            <person name="Submissions S."/>
        </authorList>
    </citation>
    <scope>NUCLEOTIDE SEQUENCE [LARGE SCALE GENOMIC DNA]</scope>
    <source>
        <strain evidence="3">CGMCC 4.3506</strain>
    </source>
</reference>
<dbReference type="OrthoDB" id="3518652at2"/>
<dbReference type="SUPFAM" id="SSF47413">
    <property type="entry name" value="lambda repressor-like DNA-binding domains"/>
    <property type="match status" value="1"/>
</dbReference>
<dbReference type="PANTHER" id="PTHR35010:SF2">
    <property type="entry name" value="BLL4672 PROTEIN"/>
    <property type="match status" value="1"/>
</dbReference>
<dbReference type="CDD" id="cd00093">
    <property type="entry name" value="HTH_XRE"/>
    <property type="match status" value="1"/>
</dbReference>